<dbReference type="GO" id="GO:0016020">
    <property type="term" value="C:membrane"/>
    <property type="evidence" value="ECO:0007669"/>
    <property type="project" value="UniProtKB-SubCell"/>
</dbReference>
<dbReference type="GO" id="GO:0016757">
    <property type="term" value="F:glycosyltransferase activity"/>
    <property type="evidence" value="ECO:0007669"/>
    <property type="project" value="UniProtKB-KW"/>
</dbReference>
<gene>
    <name evidence="6" type="ORF">GUJ93_ZPchr0001g31733</name>
</gene>
<dbReference type="PANTHER" id="PTHR31042:SF21">
    <property type="entry name" value="OS01G0875800 PROTEIN"/>
    <property type="match status" value="1"/>
</dbReference>
<protein>
    <submittedName>
        <fullName evidence="6">Uncharacterized protein</fullName>
    </submittedName>
</protein>
<evidence type="ECO:0000256" key="2">
    <source>
        <dbReference type="ARBA" id="ARBA00022676"/>
    </source>
</evidence>
<reference evidence="6" key="1">
    <citation type="journal article" date="2021" name="bioRxiv">
        <title>Whole Genome Assembly and Annotation of Northern Wild Rice, Zizania palustris L., Supports a Whole Genome Duplication in the Zizania Genus.</title>
        <authorList>
            <person name="Haas M."/>
            <person name="Kono T."/>
            <person name="Macchietto M."/>
            <person name="Millas R."/>
            <person name="McGilp L."/>
            <person name="Shao M."/>
            <person name="Duquette J."/>
            <person name="Hirsch C.N."/>
            <person name="Kimball J."/>
        </authorList>
    </citation>
    <scope>NUCLEOTIDE SEQUENCE</scope>
    <source>
        <tissue evidence="6">Fresh leaf tissue</tissue>
    </source>
</reference>
<dbReference type="Proteomes" id="UP000729402">
    <property type="component" value="Unassembled WGS sequence"/>
</dbReference>
<dbReference type="Pfam" id="PF02485">
    <property type="entry name" value="Branch"/>
    <property type="match status" value="1"/>
</dbReference>
<name>A0A8J5V8P0_ZIZPA</name>
<accession>A0A8J5V8P0</accession>
<evidence type="ECO:0000313" key="7">
    <source>
        <dbReference type="Proteomes" id="UP000729402"/>
    </source>
</evidence>
<reference evidence="6" key="2">
    <citation type="submission" date="2021-02" db="EMBL/GenBank/DDBJ databases">
        <authorList>
            <person name="Kimball J.A."/>
            <person name="Haas M.W."/>
            <person name="Macchietto M."/>
            <person name="Kono T."/>
            <person name="Duquette J."/>
            <person name="Shao M."/>
        </authorList>
    </citation>
    <scope>NUCLEOTIDE SEQUENCE</scope>
    <source>
        <tissue evidence="6">Fresh leaf tissue</tissue>
    </source>
</reference>
<keyword evidence="2" id="KW-0328">Glycosyltransferase</keyword>
<keyword evidence="7" id="KW-1185">Reference proteome</keyword>
<keyword evidence="4" id="KW-0472">Membrane</keyword>
<dbReference type="InterPro" id="IPR003406">
    <property type="entry name" value="Glyco_trans_14"/>
</dbReference>
<sequence>MHDMSDVAAVLARHDGAGVGRVSVRARSQGGVHVPRRPRRPAAGAALGAIFRGHEGLFSVYVHAPPGMVINVSNDSPFYRRQIPSQETSWGSVTLMDAEKRLLANALLDFSNERFVLLSESCIPVQSFPTVYGYLTGSRHSFVEIYYNQNKRAAAGTAAGWRRDITLPQWRKGSQWFELSRDSPCAS</sequence>
<evidence type="ECO:0000256" key="5">
    <source>
        <dbReference type="ARBA" id="ARBA00023180"/>
    </source>
</evidence>
<dbReference type="EMBL" id="JAAALK010000288">
    <property type="protein sequence ID" value="KAG8054555.1"/>
    <property type="molecule type" value="Genomic_DNA"/>
</dbReference>
<evidence type="ECO:0000256" key="1">
    <source>
        <dbReference type="ARBA" id="ARBA00004606"/>
    </source>
</evidence>
<dbReference type="AlphaFoldDB" id="A0A8J5V8P0"/>
<proteinExistence type="predicted"/>
<dbReference type="InterPro" id="IPR044174">
    <property type="entry name" value="BC10-like"/>
</dbReference>
<evidence type="ECO:0000256" key="3">
    <source>
        <dbReference type="ARBA" id="ARBA00022679"/>
    </source>
</evidence>
<keyword evidence="5" id="KW-0325">Glycoprotein</keyword>
<evidence type="ECO:0000313" key="6">
    <source>
        <dbReference type="EMBL" id="KAG8054555.1"/>
    </source>
</evidence>
<keyword evidence="3" id="KW-0808">Transferase</keyword>
<comment type="subcellular location">
    <subcellularLocation>
        <location evidence="1">Membrane</location>
        <topology evidence="1">Single-pass type II membrane protein</topology>
    </subcellularLocation>
</comment>
<organism evidence="6 7">
    <name type="scientific">Zizania palustris</name>
    <name type="common">Northern wild rice</name>
    <dbReference type="NCBI Taxonomy" id="103762"/>
    <lineage>
        <taxon>Eukaryota</taxon>
        <taxon>Viridiplantae</taxon>
        <taxon>Streptophyta</taxon>
        <taxon>Embryophyta</taxon>
        <taxon>Tracheophyta</taxon>
        <taxon>Spermatophyta</taxon>
        <taxon>Magnoliopsida</taxon>
        <taxon>Liliopsida</taxon>
        <taxon>Poales</taxon>
        <taxon>Poaceae</taxon>
        <taxon>BOP clade</taxon>
        <taxon>Oryzoideae</taxon>
        <taxon>Oryzeae</taxon>
        <taxon>Zizaniinae</taxon>
        <taxon>Zizania</taxon>
    </lineage>
</organism>
<dbReference type="OrthoDB" id="191334at2759"/>
<evidence type="ECO:0000256" key="4">
    <source>
        <dbReference type="ARBA" id="ARBA00023136"/>
    </source>
</evidence>
<dbReference type="PANTHER" id="PTHR31042">
    <property type="entry name" value="CORE-2/I-BRANCHING BETA-1,6-N-ACETYLGLUCOSAMINYLTRANSFERASE FAMILY PROTEIN-RELATED"/>
    <property type="match status" value="1"/>
</dbReference>
<comment type="caution">
    <text evidence="6">The sequence shown here is derived from an EMBL/GenBank/DDBJ whole genome shotgun (WGS) entry which is preliminary data.</text>
</comment>